<name>A0AAJ0C5J6_9PEZI</name>
<keyword evidence="3" id="KW-1185">Reference proteome</keyword>
<gene>
    <name evidence="2" type="ORF">QBC33DRAFT_272286</name>
</gene>
<comment type="caution">
    <text evidence="2">The sequence shown here is derived from an EMBL/GenBank/DDBJ whole genome shotgun (WGS) entry which is preliminary data.</text>
</comment>
<feature type="compositionally biased region" description="Polar residues" evidence="1">
    <location>
        <begin position="36"/>
        <end position="52"/>
    </location>
</feature>
<dbReference type="Proteomes" id="UP001244011">
    <property type="component" value="Unassembled WGS sequence"/>
</dbReference>
<dbReference type="GeneID" id="85306384"/>
<organism evidence="2 3">
    <name type="scientific">Phialemonium atrogriseum</name>
    <dbReference type="NCBI Taxonomy" id="1093897"/>
    <lineage>
        <taxon>Eukaryota</taxon>
        <taxon>Fungi</taxon>
        <taxon>Dikarya</taxon>
        <taxon>Ascomycota</taxon>
        <taxon>Pezizomycotina</taxon>
        <taxon>Sordariomycetes</taxon>
        <taxon>Sordariomycetidae</taxon>
        <taxon>Cephalothecales</taxon>
        <taxon>Cephalothecaceae</taxon>
        <taxon>Phialemonium</taxon>
    </lineage>
</organism>
<feature type="region of interest" description="Disordered" evidence="1">
    <location>
        <begin position="66"/>
        <end position="144"/>
    </location>
</feature>
<reference evidence="2" key="1">
    <citation type="submission" date="2023-06" db="EMBL/GenBank/DDBJ databases">
        <title>Genome-scale phylogeny and comparative genomics of the fungal order Sordariales.</title>
        <authorList>
            <consortium name="Lawrence Berkeley National Laboratory"/>
            <person name="Hensen N."/>
            <person name="Bonometti L."/>
            <person name="Westerberg I."/>
            <person name="Brannstrom I.O."/>
            <person name="Guillou S."/>
            <person name="Cros-Aarteil S."/>
            <person name="Calhoun S."/>
            <person name="Haridas S."/>
            <person name="Kuo A."/>
            <person name="Mondo S."/>
            <person name="Pangilinan J."/>
            <person name="Riley R."/>
            <person name="Labutti K."/>
            <person name="Andreopoulos B."/>
            <person name="Lipzen A."/>
            <person name="Chen C."/>
            <person name="Yanf M."/>
            <person name="Daum C."/>
            <person name="Ng V."/>
            <person name="Clum A."/>
            <person name="Steindorff A."/>
            <person name="Ohm R."/>
            <person name="Martin F."/>
            <person name="Silar P."/>
            <person name="Natvig D."/>
            <person name="Lalanne C."/>
            <person name="Gautier V."/>
            <person name="Ament-Velasquez S.L."/>
            <person name="Kruys A."/>
            <person name="Hutchinson M.I."/>
            <person name="Powell A.J."/>
            <person name="Barry K."/>
            <person name="Miller A.N."/>
            <person name="Grigoriev I.V."/>
            <person name="Debuchy R."/>
            <person name="Gladieux P."/>
            <person name="Thoren M.H."/>
            <person name="Johannesson H."/>
        </authorList>
    </citation>
    <scope>NUCLEOTIDE SEQUENCE</scope>
    <source>
        <strain evidence="2">8032-3</strain>
    </source>
</reference>
<feature type="compositionally biased region" description="Polar residues" evidence="1">
    <location>
        <begin position="71"/>
        <end position="83"/>
    </location>
</feature>
<dbReference type="EMBL" id="MU839000">
    <property type="protein sequence ID" value="KAK1770574.1"/>
    <property type="molecule type" value="Genomic_DNA"/>
</dbReference>
<feature type="region of interest" description="Disordered" evidence="1">
    <location>
        <begin position="1"/>
        <end position="52"/>
    </location>
</feature>
<evidence type="ECO:0000256" key="1">
    <source>
        <dbReference type="SAM" id="MobiDB-lite"/>
    </source>
</evidence>
<proteinExistence type="predicted"/>
<dbReference type="RefSeq" id="XP_060286787.1">
    <property type="nucleotide sequence ID" value="XM_060423197.1"/>
</dbReference>
<dbReference type="AlphaFoldDB" id="A0AAJ0C5J6"/>
<feature type="compositionally biased region" description="Basic and acidic residues" evidence="1">
    <location>
        <begin position="7"/>
        <end position="17"/>
    </location>
</feature>
<sequence length="144" mass="15878">MGPASSDSRRMQRRDSSPRSSSKRRPKLLRAVATEPSITPSNASRNALASSHSCGRATDLLNRVAYISGSPPDSVTRSASPLSARSPMYDRQGDLSSSPSSHSEGFENDHPHHHSTRYFSFPRFDLYEGSPQEEEDKEAEMKSP</sequence>
<evidence type="ECO:0000313" key="3">
    <source>
        <dbReference type="Proteomes" id="UP001244011"/>
    </source>
</evidence>
<accession>A0AAJ0C5J6</accession>
<protein>
    <submittedName>
        <fullName evidence="2">Uncharacterized protein</fullName>
    </submittedName>
</protein>
<evidence type="ECO:0000313" key="2">
    <source>
        <dbReference type="EMBL" id="KAK1770574.1"/>
    </source>
</evidence>